<dbReference type="EMBL" id="BAAAMJ010000009">
    <property type="protein sequence ID" value="GAA1901697.1"/>
    <property type="molecule type" value="Genomic_DNA"/>
</dbReference>
<reference evidence="4" key="1">
    <citation type="journal article" date="2019" name="Int. J. Syst. Evol. Microbiol.">
        <title>The Global Catalogue of Microorganisms (GCM) 10K type strain sequencing project: providing services to taxonomists for standard genome sequencing and annotation.</title>
        <authorList>
            <consortium name="The Broad Institute Genomics Platform"/>
            <consortium name="The Broad Institute Genome Sequencing Center for Infectious Disease"/>
            <person name="Wu L."/>
            <person name="Ma J."/>
        </authorList>
    </citation>
    <scope>NUCLEOTIDE SEQUENCE [LARGE SCALE GENOMIC DNA]</scope>
    <source>
        <strain evidence="4">JCM 13581</strain>
    </source>
</reference>
<feature type="compositionally biased region" description="Basic and acidic residues" evidence="1">
    <location>
        <begin position="116"/>
        <end position="133"/>
    </location>
</feature>
<protein>
    <submittedName>
        <fullName evidence="3">DUF305 domain-containing protein</fullName>
    </submittedName>
</protein>
<feature type="region of interest" description="Disordered" evidence="1">
    <location>
        <begin position="16"/>
        <end position="52"/>
    </location>
</feature>
<dbReference type="Pfam" id="PF03713">
    <property type="entry name" value="DUF305"/>
    <property type="match status" value="1"/>
</dbReference>
<proteinExistence type="predicted"/>
<comment type="caution">
    <text evidence="3">The sequence shown here is derived from an EMBL/GenBank/DDBJ whole genome shotgun (WGS) entry which is preliminary data.</text>
</comment>
<evidence type="ECO:0000256" key="1">
    <source>
        <dbReference type="SAM" id="MobiDB-lite"/>
    </source>
</evidence>
<feature type="region of interest" description="Disordered" evidence="1">
    <location>
        <begin position="116"/>
        <end position="139"/>
    </location>
</feature>
<dbReference type="Proteomes" id="UP001501303">
    <property type="component" value="Unassembled WGS sequence"/>
</dbReference>
<dbReference type="Gene3D" id="1.20.1260.10">
    <property type="match status" value="1"/>
</dbReference>
<feature type="compositionally biased region" description="Basic and acidic residues" evidence="1">
    <location>
        <begin position="31"/>
        <end position="52"/>
    </location>
</feature>
<evidence type="ECO:0000259" key="2">
    <source>
        <dbReference type="Pfam" id="PF03713"/>
    </source>
</evidence>
<gene>
    <name evidence="3" type="ORF">GCM10009716_09410</name>
</gene>
<sequence length="220" mass="22833">MTLVGLLAVGCAGETAPAAEGEPPVIAPGRPGEEARTLAPEEAREAGSRAEGEAGEADFAFMRMMILHHEQALVMTDLAAEHAEDAKVGRLSERVAAAQGPEIEVMKAWLVRHGEDAGKEDGGHHDHGHHDAEGSGAAAMPGMAAGEELAELHAARGKEFDLLFLDLMIAHHEGAVAMAADLLAESTDVEAGEMATKMIAEQTVEIGRMKGLRAPLAGGG</sequence>
<dbReference type="InterPro" id="IPR012347">
    <property type="entry name" value="Ferritin-like"/>
</dbReference>
<keyword evidence="4" id="KW-1185">Reference proteome</keyword>
<accession>A0ABN2NT86</accession>
<evidence type="ECO:0000313" key="4">
    <source>
        <dbReference type="Proteomes" id="UP001501303"/>
    </source>
</evidence>
<evidence type="ECO:0000313" key="3">
    <source>
        <dbReference type="EMBL" id="GAA1901697.1"/>
    </source>
</evidence>
<organism evidence="3 4">
    <name type="scientific">Streptomyces sodiiphilus</name>
    <dbReference type="NCBI Taxonomy" id="226217"/>
    <lineage>
        <taxon>Bacteria</taxon>
        <taxon>Bacillati</taxon>
        <taxon>Actinomycetota</taxon>
        <taxon>Actinomycetes</taxon>
        <taxon>Kitasatosporales</taxon>
        <taxon>Streptomycetaceae</taxon>
        <taxon>Streptomyces</taxon>
    </lineage>
</organism>
<feature type="domain" description="DUF305" evidence="2">
    <location>
        <begin position="58"/>
        <end position="212"/>
    </location>
</feature>
<dbReference type="RefSeq" id="WP_344259078.1">
    <property type="nucleotide sequence ID" value="NZ_BAAAMJ010000009.1"/>
</dbReference>
<name>A0ABN2NT86_9ACTN</name>
<dbReference type="InterPro" id="IPR005183">
    <property type="entry name" value="DUF305_CopM-like"/>
</dbReference>
<dbReference type="PANTHER" id="PTHR36933">
    <property type="entry name" value="SLL0788 PROTEIN"/>
    <property type="match status" value="1"/>
</dbReference>
<dbReference type="PANTHER" id="PTHR36933:SF1">
    <property type="entry name" value="SLL0788 PROTEIN"/>
    <property type="match status" value="1"/>
</dbReference>